<evidence type="ECO:0000313" key="2">
    <source>
        <dbReference type="Proteomes" id="UP000793456"/>
    </source>
</evidence>
<keyword evidence="2" id="KW-1185">Reference proteome</keyword>
<organism evidence="1 2">
    <name type="scientific">Larimichthys crocea</name>
    <name type="common">Large yellow croaker</name>
    <name type="synonym">Pseudosciaena crocea</name>
    <dbReference type="NCBI Taxonomy" id="215358"/>
    <lineage>
        <taxon>Eukaryota</taxon>
        <taxon>Metazoa</taxon>
        <taxon>Chordata</taxon>
        <taxon>Craniata</taxon>
        <taxon>Vertebrata</taxon>
        <taxon>Euteleostomi</taxon>
        <taxon>Actinopterygii</taxon>
        <taxon>Neopterygii</taxon>
        <taxon>Teleostei</taxon>
        <taxon>Neoteleostei</taxon>
        <taxon>Acanthomorphata</taxon>
        <taxon>Eupercaria</taxon>
        <taxon>Sciaenidae</taxon>
        <taxon>Larimichthys</taxon>
    </lineage>
</organism>
<evidence type="ECO:0000313" key="1">
    <source>
        <dbReference type="EMBL" id="TMS15712.1"/>
    </source>
</evidence>
<sequence>MGVEGGMKCVKFLLFFFNFIFWLCGLALIVVGIMVQIGLHKSFMINDASASGVPIVLIGVGVVIFFIAFFGCCGAWKENYCMITTFAVLLSLIIIIEIAAAIAGYIFRNKLSAVVQDSLTEMINKYNNGTTEFKKAVDKLQEDMKCCGVNSSLDWKHFKPEGNSVPDSCCKNVTANCGIGTMTDAAMVYQKVNQPASGWAVTDTVEAVLKKNIQWVIVAALVIAFLQIMGIVFACMLMRGIPQRLRSHVIQLHLGIGGAGRSDHLLGGFISKLFNVFILSFRYNAQIHIFLSCFDFGLYFHRSPTSLLRYCTSFRRL</sequence>
<protein>
    <submittedName>
        <fullName evidence="1">Uncharacterized protein</fullName>
    </submittedName>
</protein>
<dbReference type="EMBL" id="CM011681">
    <property type="protein sequence ID" value="TMS15712.1"/>
    <property type="molecule type" value="Genomic_DNA"/>
</dbReference>
<accession>A0ACD3R800</accession>
<name>A0ACD3R800_LARCR</name>
<proteinExistence type="predicted"/>
<gene>
    <name evidence="1" type="ORF">E3U43_013005</name>
</gene>
<comment type="caution">
    <text evidence="1">The sequence shown here is derived from an EMBL/GenBank/DDBJ whole genome shotgun (WGS) entry which is preliminary data.</text>
</comment>
<reference evidence="1" key="1">
    <citation type="submission" date="2018-11" db="EMBL/GenBank/DDBJ databases">
        <title>The sequence and de novo assembly of Larimichthys crocea genome using PacBio and Hi-C technologies.</title>
        <authorList>
            <person name="Xu P."/>
            <person name="Chen B."/>
            <person name="Zhou Z."/>
            <person name="Ke Q."/>
            <person name="Wu Y."/>
            <person name="Bai H."/>
            <person name="Pu F."/>
        </authorList>
    </citation>
    <scope>NUCLEOTIDE SEQUENCE</scope>
    <source>
        <tissue evidence="1">Muscle</tissue>
    </source>
</reference>
<dbReference type="Proteomes" id="UP000793456">
    <property type="component" value="Chromosome VIII"/>
</dbReference>